<evidence type="ECO:0000313" key="2">
    <source>
        <dbReference type="EnsemblMetazoa" id="CapteP214491"/>
    </source>
</evidence>
<proteinExistence type="predicted"/>
<dbReference type="Proteomes" id="UP000014760">
    <property type="component" value="Unassembled WGS sequence"/>
</dbReference>
<gene>
    <name evidence="1" type="ORF">CAPTEDRAFT_214491</name>
</gene>
<organism evidence="1">
    <name type="scientific">Capitella teleta</name>
    <name type="common">Polychaete worm</name>
    <dbReference type="NCBI Taxonomy" id="283909"/>
    <lineage>
        <taxon>Eukaryota</taxon>
        <taxon>Metazoa</taxon>
        <taxon>Spiralia</taxon>
        <taxon>Lophotrochozoa</taxon>
        <taxon>Annelida</taxon>
        <taxon>Polychaeta</taxon>
        <taxon>Sedentaria</taxon>
        <taxon>Scolecida</taxon>
        <taxon>Capitellidae</taxon>
        <taxon>Capitella</taxon>
    </lineage>
</organism>
<dbReference type="AlphaFoldDB" id="R7UYL0"/>
<reference evidence="1 3" key="2">
    <citation type="journal article" date="2013" name="Nature">
        <title>Insights into bilaterian evolution from three spiralian genomes.</title>
        <authorList>
            <person name="Simakov O."/>
            <person name="Marletaz F."/>
            <person name="Cho S.J."/>
            <person name="Edsinger-Gonzales E."/>
            <person name="Havlak P."/>
            <person name="Hellsten U."/>
            <person name="Kuo D.H."/>
            <person name="Larsson T."/>
            <person name="Lv J."/>
            <person name="Arendt D."/>
            <person name="Savage R."/>
            <person name="Osoegawa K."/>
            <person name="de Jong P."/>
            <person name="Grimwood J."/>
            <person name="Chapman J.A."/>
            <person name="Shapiro H."/>
            <person name="Aerts A."/>
            <person name="Otillar R.P."/>
            <person name="Terry A.Y."/>
            <person name="Boore J.L."/>
            <person name="Grigoriev I.V."/>
            <person name="Lindberg D.R."/>
            <person name="Seaver E.C."/>
            <person name="Weisblat D.A."/>
            <person name="Putnam N.H."/>
            <person name="Rokhsar D.S."/>
        </authorList>
    </citation>
    <scope>NUCLEOTIDE SEQUENCE</scope>
    <source>
        <strain evidence="1 3">I ESC-2004</strain>
    </source>
</reference>
<dbReference type="HOGENOM" id="CLU_2252572_0_0_1"/>
<protein>
    <submittedName>
        <fullName evidence="1 2">Uncharacterized protein</fullName>
    </submittedName>
</protein>
<evidence type="ECO:0000313" key="1">
    <source>
        <dbReference type="EMBL" id="ELU11648.1"/>
    </source>
</evidence>
<dbReference type="EMBL" id="AMQN01020008">
    <property type="status" value="NOT_ANNOTATED_CDS"/>
    <property type="molecule type" value="Genomic_DNA"/>
</dbReference>
<dbReference type="EnsemblMetazoa" id="CapteT214491">
    <property type="protein sequence ID" value="CapteP214491"/>
    <property type="gene ID" value="CapteG214491"/>
</dbReference>
<name>R7UYL0_CAPTE</name>
<keyword evidence="3" id="KW-1185">Reference proteome</keyword>
<reference evidence="3" key="1">
    <citation type="submission" date="2012-12" db="EMBL/GenBank/DDBJ databases">
        <authorList>
            <person name="Hellsten U."/>
            <person name="Grimwood J."/>
            <person name="Chapman J.A."/>
            <person name="Shapiro H."/>
            <person name="Aerts A."/>
            <person name="Otillar R.P."/>
            <person name="Terry A.Y."/>
            <person name="Boore J.L."/>
            <person name="Simakov O."/>
            <person name="Marletaz F."/>
            <person name="Cho S.-J."/>
            <person name="Edsinger-Gonzales E."/>
            <person name="Havlak P."/>
            <person name="Kuo D.-H."/>
            <person name="Larsson T."/>
            <person name="Lv J."/>
            <person name="Arendt D."/>
            <person name="Savage R."/>
            <person name="Osoegawa K."/>
            <person name="de Jong P."/>
            <person name="Lindberg D.R."/>
            <person name="Seaver E.C."/>
            <person name="Weisblat D.A."/>
            <person name="Putnam N.H."/>
            <person name="Grigoriev I.V."/>
            <person name="Rokhsar D.S."/>
        </authorList>
    </citation>
    <scope>NUCLEOTIDE SEQUENCE</scope>
    <source>
        <strain evidence="3">I ESC-2004</strain>
    </source>
</reference>
<dbReference type="EMBL" id="KB296534">
    <property type="protein sequence ID" value="ELU11648.1"/>
    <property type="molecule type" value="Genomic_DNA"/>
</dbReference>
<evidence type="ECO:0000313" key="3">
    <source>
        <dbReference type="Proteomes" id="UP000014760"/>
    </source>
</evidence>
<reference evidence="2" key="3">
    <citation type="submission" date="2015-06" db="UniProtKB">
        <authorList>
            <consortium name="EnsemblMetazoa"/>
        </authorList>
    </citation>
    <scope>IDENTIFICATION</scope>
</reference>
<accession>R7UYL0</accession>
<sequence length="104" mass="11314">MLDCGGSNTNKTVCNSLLELMTVSAQSVFNSRGFDNSMQADHSSVAWDHACARVLGISCVLPMLMYSTNICVSVPMLSHTLIKRSFDHLFVLPVCLKNMARSGS</sequence>